<dbReference type="InterPro" id="IPR024096">
    <property type="entry name" value="NO_sig/Golgi_transp_ligand-bd"/>
</dbReference>
<dbReference type="Pfam" id="PF04051">
    <property type="entry name" value="TRAPP"/>
    <property type="match status" value="1"/>
</dbReference>
<dbReference type="EMBL" id="KK101118">
    <property type="protein sequence ID" value="KIZ02115.1"/>
    <property type="molecule type" value="Genomic_DNA"/>
</dbReference>
<evidence type="ECO:0000256" key="3">
    <source>
        <dbReference type="ARBA" id="ARBA00022448"/>
    </source>
</evidence>
<accession>A0A0D2MG86</accession>
<evidence type="ECO:0000256" key="2">
    <source>
        <dbReference type="ARBA" id="ARBA00006218"/>
    </source>
</evidence>
<dbReference type="CDD" id="cd14943">
    <property type="entry name" value="TRAPPC5_Trs31"/>
    <property type="match status" value="1"/>
</dbReference>
<dbReference type="RefSeq" id="XP_013901134.1">
    <property type="nucleotide sequence ID" value="XM_014045680.1"/>
</dbReference>
<dbReference type="KEGG" id="mng:MNEG_5840"/>
<dbReference type="GO" id="GO:1990071">
    <property type="term" value="C:TRAPPII protein complex"/>
    <property type="evidence" value="ECO:0007669"/>
    <property type="project" value="TreeGrafter"/>
</dbReference>
<evidence type="ECO:0000256" key="6">
    <source>
        <dbReference type="ARBA" id="ARBA00023034"/>
    </source>
</evidence>
<keyword evidence="5 7" id="KW-0931">ER-Golgi transport</keyword>
<comment type="subunit">
    <text evidence="7">Part of the multisubunit TRAPP (transport protein particle) complex.</text>
</comment>
<dbReference type="InterPro" id="IPR007194">
    <property type="entry name" value="TRAPP_component"/>
</dbReference>
<evidence type="ECO:0000256" key="1">
    <source>
        <dbReference type="ARBA" id="ARBA00004240"/>
    </source>
</evidence>
<evidence type="ECO:0000256" key="4">
    <source>
        <dbReference type="ARBA" id="ARBA00022824"/>
    </source>
</evidence>
<keyword evidence="4 7" id="KW-0256">Endoplasmic reticulum</keyword>
<dbReference type="GO" id="GO:1990070">
    <property type="term" value="C:TRAPPI protein complex"/>
    <property type="evidence" value="ECO:0007669"/>
    <property type="project" value="TreeGrafter"/>
</dbReference>
<comment type="similarity">
    <text evidence="2 7">Belongs to the TRAPP small subunits family. BET3 subfamily.</text>
</comment>
<dbReference type="GO" id="GO:1990072">
    <property type="term" value="C:TRAPPIII protein complex"/>
    <property type="evidence" value="ECO:0007669"/>
    <property type="project" value="TreeGrafter"/>
</dbReference>
<protein>
    <recommendedName>
        <fullName evidence="7">Trafficking protein particle complex subunit</fullName>
    </recommendedName>
</protein>
<evidence type="ECO:0000256" key="5">
    <source>
        <dbReference type="ARBA" id="ARBA00022892"/>
    </source>
</evidence>
<keyword evidence="6 7" id="KW-0333">Golgi apparatus</keyword>
<dbReference type="SUPFAM" id="SSF111126">
    <property type="entry name" value="Ligand-binding domain in the NO signalling and Golgi transport"/>
    <property type="match status" value="1"/>
</dbReference>
<dbReference type="GO" id="GO:0006888">
    <property type="term" value="P:endoplasmic reticulum to Golgi vesicle-mediated transport"/>
    <property type="evidence" value="ECO:0007669"/>
    <property type="project" value="TreeGrafter"/>
</dbReference>
<dbReference type="AlphaFoldDB" id="A0A0D2MG86"/>
<dbReference type="GO" id="GO:0005783">
    <property type="term" value="C:endoplasmic reticulum"/>
    <property type="evidence" value="ECO:0007669"/>
    <property type="project" value="UniProtKB-SubCell"/>
</dbReference>
<evidence type="ECO:0000313" key="9">
    <source>
        <dbReference type="Proteomes" id="UP000054498"/>
    </source>
</evidence>
<dbReference type="Gene3D" id="3.30.1380.20">
    <property type="entry name" value="Trafficking protein particle complex subunit 3"/>
    <property type="match status" value="1"/>
</dbReference>
<dbReference type="OrthoDB" id="10254842at2759"/>
<evidence type="ECO:0000256" key="7">
    <source>
        <dbReference type="PIRNR" id="PIRNR017479"/>
    </source>
</evidence>
<dbReference type="InterPro" id="IPR016696">
    <property type="entry name" value="TRAPP-I_su5"/>
</dbReference>
<name>A0A0D2MG86_9CHLO</name>
<sequence length="203" mass="21643">MMLSGRPNKHALNIVDRPIPKARGEVPTVSFSAYAYLFGELISYAMDRAASISELEERLDKVGYEVKRKPEVLDILKFIHSTAWPALFGKAADDLQQANAADDEYMISDHDLLVGRYISIPKSYATFVPGSIVAGMVRGMLSAAGFPARREGVRAVSAHAVELAGGGGKGGGGGGGRSSTTILVKFDASVMQRQAALESARRG</sequence>
<reference evidence="8 9" key="1">
    <citation type="journal article" date="2013" name="BMC Genomics">
        <title>Reconstruction of the lipid metabolism for the microalga Monoraphidium neglectum from its genome sequence reveals characteristics suitable for biofuel production.</title>
        <authorList>
            <person name="Bogen C."/>
            <person name="Al-Dilaimi A."/>
            <person name="Albersmeier A."/>
            <person name="Wichmann J."/>
            <person name="Grundmann M."/>
            <person name="Rupp O."/>
            <person name="Lauersen K.J."/>
            <person name="Blifernez-Klassen O."/>
            <person name="Kalinowski J."/>
            <person name="Goesmann A."/>
            <person name="Mussgnug J.H."/>
            <person name="Kruse O."/>
        </authorList>
    </citation>
    <scope>NUCLEOTIDE SEQUENCE [LARGE SCALE GENOMIC DNA]</scope>
    <source>
        <strain evidence="8 9">SAG 48.87</strain>
    </source>
</reference>
<dbReference type="PANTHER" id="PTHR20902">
    <property type="entry name" value="41-2 PROTEIN ANTIGEN-RELATED"/>
    <property type="match status" value="1"/>
</dbReference>
<comment type="subcellular location">
    <subcellularLocation>
        <location evidence="1">Endoplasmic reticulum</location>
    </subcellularLocation>
    <subcellularLocation>
        <location evidence="7">Golgi apparatus</location>
        <location evidence="7">cis-Golgi network</location>
    </subcellularLocation>
</comment>
<keyword evidence="9" id="KW-1185">Reference proteome</keyword>
<dbReference type="PIRSF" id="PIRSF017479">
    <property type="entry name" value="TRAPP_I_complex_Trs31"/>
    <property type="match status" value="1"/>
</dbReference>
<evidence type="ECO:0000313" key="8">
    <source>
        <dbReference type="EMBL" id="KIZ02115.1"/>
    </source>
</evidence>
<gene>
    <name evidence="8" type="ORF">MNEG_5840</name>
</gene>
<dbReference type="PANTHER" id="PTHR20902:SF0">
    <property type="entry name" value="TRAFFICKING PROTEIN PARTICLE COMPLEX SUBUNIT 5"/>
    <property type="match status" value="1"/>
</dbReference>
<dbReference type="STRING" id="145388.A0A0D2MG86"/>
<keyword evidence="3 7" id="KW-0813">Transport</keyword>
<dbReference type="GeneID" id="25738717"/>
<proteinExistence type="inferred from homology"/>
<organism evidence="8 9">
    <name type="scientific">Monoraphidium neglectum</name>
    <dbReference type="NCBI Taxonomy" id="145388"/>
    <lineage>
        <taxon>Eukaryota</taxon>
        <taxon>Viridiplantae</taxon>
        <taxon>Chlorophyta</taxon>
        <taxon>core chlorophytes</taxon>
        <taxon>Chlorophyceae</taxon>
        <taxon>CS clade</taxon>
        <taxon>Sphaeropleales</taxon>
        <taxon>Selenastraceae</taxon>
        <taxon>Monoraphidium</taxon>
    </lineage>
</organism>
<dbReference type="Proteomes" id="UP000054498">
    <property type="component" value="Unassembled WGS sequence"/>
</dbReference>